<dbReference type="OrthoDB" id="174925at2"/>
<comment type="caution">
    <text evidence="4">The sequence shown here is derived from an EMBL/GenBank/DDBJ whole genome shotgun (WGS) entry which is preliminary data.</text>
</comment>
<feature type="coiled-coil region" evidence="1">
    <location>
        <begin position="246"/>
        <end position="298"/>
    </location>
</feature>
<dbReference type="AlphaFoldDB" id="A0A327LXM6"/>
<feature type="region of interest" description="Disordered" evidence="2">
    <location>
        <begin position="95"/>
        <end position="114"/>
    </location>
</feature>
<evidence type="ECO:0000256" key="2">
    <source>
        <dbReference type="SAM" id="MobiDB-lite"/>
    </source>
</evidence>
<evidence type="ECO:0000313" key="4">
    <source>
        <dbReference type="EMBL" id="RAI55126.1"/>
    </source>
</evidence>
<reference evidence="5" key="1">
    <citation type="submission" date="2018-06" db="EMBL/GenBank/DDBJ databases">
        <authorList>
            <person name="Khan S.A."/>
        </authorList>
    </citation>
    <scope>NUCLEOTIDE SEQUENCE [LARGE SCALE GENOMIC DNA]</scope>
    <source>
        <strain evidence="5">DB-1506</strain>
    </source>
</reference>
<protein>
    <recommendedName>
        <fullName evidence="3">WsaF C-terminal domain-containing protein</fullName>
    </recommendedName>
</protein>
<keyword evidence="1" id="KW-0175">Coiled coil</keyword>
<organism evidence="4 5">
    <name type="scientific">Roseicella frigidaeris</name>
    <dbReference type="NCBI Taxonomy" id="2230885"/>
    <lineage>
        <taxon>Bacteria</taxon>
        <taxon>Pseudomonadati</taxon>
        <taxon>Pseudomonadota</taxon>
        <taxon>Alphaproteobacteria</taxon>
        <taxon>Acetobacterales</taxon>
        <taxon>Roseomonadaceae</taxon>
        <taxon>Roseicella</taxon>
    </lineage>
</organism>
<dbReference type="InterPro" id="IPR029063">
    <property type="entry name" value="SAM-dependent_MTases_sf"/>
</dbReference>
<gene>
    <name evidence="4" type="ORF">DOO78_25135</name>
</gene>
<evidence type="ECO:0000313" key="5">
    <source>
        <dbReference type="Proteomes" id="UP000249065"/>
    </source>
</evidence>
<dbReference type="InterPro" id="IPR055050">
    <property type="entry name" value="WsaF_C"/>
</dbReference>
<dbReference type="Pfam" id="PF22772">
    <property type="entry name" value="WsaF_C"/>
    <property type="match status" value="1"/>
</dbReference>
<name>A0A327LXM6_9PROT</name>
<evidence type="ECO:0000256" key="1">
    <source>
        <dbReference type="SAM" id="Coils"/>
    </source>
</evidence>
<dbReference type="Gene3D" id="3.40.50.2000">
    <property type="entry name" value="Glycogen Phosphorylase B"/>
    <property type="match status" value="1"/>
</dbReference>
<sequence length="756" mass="83778">MDMNLPARARRDMLLAGIEIGPEVDWMPGPHRPTAWHVHVPFAFWLVKALRPRSIVELGRPNGVAYGAFCQAVERLGLATRCFAVERMGEPARPREGLARLGPARQADGRGHPFSTLLRMRPEEARTHFDRGDVDLLHINAPDDEQVAAAFRGWRDTLSDRGIVLIHNTNLRERHNAVWRLWRELRAAHPHFEFLHGHGLGVLGLGAALPEPCRALFAAAGEADEAFAIRRFFATRGEAVRDHFALQALEARLAEMEETVLTERDTAVAARDEARNQAQAAAAERDRLLAELGAVRAERDATLADAQRARQLRDAVIRSTSWRITKPMRIAVGLARREPSYVAQLKRALGRASPVPGSLPAPTMPLLEALLPNSLPGTTEVHGYLAAHLPAPLTTFPETAAPRRLTLVTDSINAGHLFGGVGTAVVLAALLARRLEVPLRVVTRIEAPEPRNFGTVLSAHGVRYDGNVEFLHAGNGRAIPMGAEDLLLTTSWWSTWTALRAVRPDRILYLLQEDERMFYPAGDEQLRCREVMDETRIRFVVNTTALRDYLIADGVRGVAADSVAFEPAFPETIYHRETQPGPRQRRFFFYARPKNDRNLFLRGLEAIAAAMERGVLPTAGWSYHFVGKDVPRISLPGGIQPEIAQNLPWATYAALIRSIDVGLSLMFTPHPSYPPLDLAASGAVVVTNQFGPKQSLERYSRNILCAEPSVDALVAALGEAVQLAQDEPRRETNFRDSRIGRDWEAAFAPVLDHIAR</sequence>
<dbReference type="Pfam" id="PF13578">
    <property type="entry name" value="Methyltransf_24"/>
    <property type="match status" value="1"/>
</dbReference>
<dbReference type="Proteomes" id="UP000249065">
    <property type="component" value="Unassembled WGS sequence"/>
</dbReference>
<dbReference type="SUPFAM" id="SSF53335">
    <property type="entry name" value="S-adenosyl-L-methionine-dependent methyltransferases"/>
    <property type="match status" value="1"/>
</dbReference>
<keyword evidence="5" id="KW-1185">Reference proteome</keyword>
<evidence type="ECO:0000259" key="3">
    <source>
        <dbReference type="Pfam" id="PF22772"/>
    </source>
</evidence>
<proteinExistence type="predicted"/>
<dbReference type="Gene3D" id="3.40.50.11090">
    <property type="match status" value="1"/>
</dbReference>
<accession>A0A327LXM6</accession>
<feature type="domain" description="WsaF C-terminal" evidence="3">
    <location>
        <begin position="585"/>
        <end position="717"/>
    </location>
</feature>
<dbReference type="EMBL" id="QLIX01000039">
    <property type="protein sequence ID" value="RAI55126.1"/>
    <property type="molecule type" value="Genomic_DNA"/>
</dbReference>
<dbReference type="Gene3D" id="3.40.50.150">
    <property type="entry name" value="Vaccinia Virus protein VP39"/>
    <property type="match status" value="1"/>
</dbReference>